<accession>A0A5C7H4Y7</accession>
<dbReference type="InterPro" id="IPR006571">
    <property type="entry name" value="TLDc_dom"/>
</dbReference>
<dbReference type="PANTHER" id="PTHR23354:SF104">
    <property type="entry name" value="TLD-DOMAIN CONTAINING NUCLEOLAR PROTEIN"/>
    <property type="match status" value="1"/>
</dbReference>
<protein>
    <recommendedName>
        <fullName evidence="1">TLDc domain-containing protein</fullName>
    </recommendedName>
</protein>
<name>A0A5C7H4Y7_9ROSI</name>
<evidence type="ECO:0000313" key="2">
    <source>
        <dbReference type="EMBL" id="TXG52093.1"/>
    </source>
</evidence>
<organism evidence="2 3">
    <name type="scientific">Acer yangbiense</name>
    <dbReference type="NCBI Taxonomy" id="1000413"/>
    <lineage>
        <taxon>Eukaryota</taxon>
        <taxon>Viridiplantae</taxon>
        <taxon>Streptophyta</taxon>
        <taxon>Embryophyta</taxon>
        <taxon>Tracheophyta</taxon>
        <taxon>Spermatophyta</taxon>
        <taxon>Magnoliopsida</taxon>
        <taxon>eudicotyledons</taxon>
        <taxon>Gunneridae</taxon>
        <taxon>Pentapetalae</taxon>
        <taxon>rosids</taxon>
        <taxon>malvids</taxon>
        <taxon>Sapindales</taxon>
        <taxon>Sapindaceae</taxon>
        <taxon>Hippocastanoideae</taxon>
        <taxon>Acereae</taxon>
        <taxon>Acer</taxon>
    </lineage>
</organism>
<dbReference type="Pfam" id="PF07534">
    <property type="entry name" value="TLD"/>
    <property type="match status" value="1"/>
</dbReference>
<dbReference type="EMBL" id="VAHF01000010">
    <property type="protein sequence ID" value="TXG52093.1"/>
    <property type="molecule type" value="Genomic_DNA"/>
</dbReference>
<reference evidence="3" key="1">
    <citation type="journal article" date="2019" name="Gigascience">
        <title>De novo genome assembly of the endangered Acer yangbiense, a plant species with extremely small populations endemic to Yunnan Province, China.</title>
        <authorList>
            <person name="Yang J."/>
            <person name="Wariss H.M."/>
            <person name="Tao L."/>
            <person name="Zhang R."/>
            <person name="Yun Q."/>
            <person name="Hollingsworth P."/>
            <person name="Dao Z."/>
            <person name="Luo G."/>
            <person name="Guo H."/>
            <person name="Ma Y."/>
            <person name="Sun W."/>
        </authorList>
    </citation>
    <scope>NUCLEOTIDE SEQUENCE [LARGE SCALE GENOMIC DNA]</scope>
    <source>
        <strain evidence="3">cv. Malutang</strain>
    </source>
</reference>
<gene>
    <name evidence="2" type="ORF">EZV62_021262</name>
</gene>
<dbReference type="SMART" id="SM00584">
    <property type="entry name" value="TLDc"/>
    <property type="match status" value="1"/>
</dbReference>
<feature type="domain" description="TLDc" evidence="1">
    <location>
        <begin position="287"/>
        <end position="483"/>
    </location>
</feature>
<dbReference type="OrthoDB" id="289228at2759"/>
<evidence type="ECO:0000313" key="3">
    <source>
        <dbReference type="Proteomes" id="UP000323000"/>
    </source>
</evidence>
<dbReference type="AlphaFoldDB" id="A0A5C7H4Y7"/>
<proteinExistence type="predicted"/>
<dbReference type="PROSITE" id="PS51886">
    <property type="entry name" value="TLDC"/>
    <property type="match status" value="1"/>
</dbReference>
<sequence>MGASSSTQQNVSSEQKQLENLAASTGALPTLQSAFSNLTNPQTNAIPIQSLQKCFSLNCKNLIWEAVPMKADSFPVLLDHVGPAIVDLFFVPEKGGLSWVEFVRGYVKCCGRMPSSMLFNTLLRVFVATVSRAGLSSKLEFESDESDCKITGSLLPVDVLMIFWMCWTLSWDARSLSISKGNADVCLPDVSDLVLSAVVSCSEIGSDLNLWDCNILDLEDQLPAGKFLSWALTTVPTLTDCFTQFVTARLQNCVASKDVSGPSTSSPGEISSTTAHDTYLLSCGRAWAISLTFRSSLSEEIMKIYCPSENDGPEEKLLYRSSLHGRGLNRLWSNVEGYHGPLLILVSANSGDGHEGDTSVRKWIIGALTQQGFENKDDFYGSSGTLYAISPVFHAFLASGKEKNFVYSHLHPTGVYERHPKPVGIAFGGTIGNERILIDEDFATVTVRHHAADKTYLPGSLIPHQGYLAVEAPISEVEVWGLGGKTARKTQTSYKKREELFTEQRRKVDLKTFSNWEDSPEKMMMDMVSNPNSIPQDKASTSTNTNTNELNLYMTDIMNQTLGV</sequence>
<comment type="caution">
    <text evidence="2">The sequence shown here is derived from an EMBL/GenBank/DDBJ whole genome shotgun (WGS) entry which is preliminary data.</text>
</comment>
<dbReference type="PANTHER" id="PTHR23354">
    <property type="entry name" value="NUCLEOLAR PROTEIN 7/ESTROGEN RECEPTOR COACTIVATOR-RELATED"/>
    <property type="match status" value="1"/>
</dbReference>
<evidence type="ECO:0000259" key="1">
    <source>
        <dbReference type="PROSITE" id="PS51886"/>
    </source>
</evidence>
<keyword evidence="3" id="KW-1185">Reference proteome</keyword>
<dbReference type="Proteomes" id="UP000323000">
    <property type="component" value="Chromosome 10"/>
</dbReference>